<keyword evidence="3" id="KW-0012">Acyltransferase</keyword>
<protein>
    <recommendedName>
        <fullName evidence="1">[acyl-carrier-protein] S-malonyltransferase</fullName>
        <ecNumber evidence="1">2.3.1.39</ecNumber>
    </recommendedName>
</protein>
<keyword evidence="2" id="KW-0808">Transferase</keyword>
<dbReference type="PANTHER" id="PTHR42681:SF1">
    <property type="entry name" value="MALONYL-COA-ACYL CARRIER PROTEIN TRANSACYLASE, MITOCHONDRIAL"/>
    <property type="match status" value="1"/>
</dbReference>
<dbReference type="PROSITE" id="PS50968">
    <property type="entry name" value="BIOTINYL_LIPOYL"/>
    <property type="match status" value="1"/>
</dbReference>
<dbReference type="SUPFAM" id="SSF51230">
    <property type="entry name" value="Single hybrid motif"/>
    <property type="match status" value="1"/>
</dbReference>
<evidence type="ECO:0000259" key="5">
    <source>
        <dbReference type="PROSITE" id="PS50968"/>
    </source>
</evidence>
<accession>A0ABN2A3Q1</accession>
<dbReference type="InterPro" id="IPR001227">
    <property type="entry name" value="Ac_transferase_dom_sf"/>
</dbReference>
<dbReference type="EMBL" id="BAAANC010000001">
    <property type="protein sequence ID" value="GAA1510439.1"/>
    <property type="molecule type" value="Genomic_DNA"/>
</dbReference>
<dbReference type="Gene3D" id="2.40.50.100">
    <property type="match status" value="1"/>
</dbReference>
<evidence type="ECO:0000256" key="4">
    <source>
        <dbReference type="ARBA" id="ARBA00048462"/>
    </source>
</evidence>
<sequence>MLVIVAPGQGAQAPGFLEPWLEDPVFENRLNWLSAVAGLDLAHYGTKANADTIRDTAIAQPLLVASSMLAALAVFPHPGDAFQKMGALAGHSVGEIAAAVGAGVISAEQAMVLVRERGKAMASAAALTPTSMTAVLGGDRDEILAKLEQYGLTAANDNGPGQIVAAGTVEELAALAADPPAKARLIPLSVAGAFHTRHMEPAVQTLAGYAKSITTHDPRARLISNRDGQVVHDGRDVLQRLVQQVNAPVRWDLCMQTMADLQVTGILEMTPAGTLTGIAKRALKGVETFALKTPDQLDDARAFVDKHGSPSEIDASPTWRLLVAPMKGTFTREAQVKRETGDAVEAGEVVATVKSLRDELEVRAPHGGIVVEWLVEEGDPVAPGQPLVRLHPSGGN</sequence>
<comment type="caution">
    <text evidence="6">The sequence shown here is derived from an EMBL/GenBank/DDBJ whole genome shotgun (WGS) entry which is preliminary data.</text>
</comment>
<dbReference type="InterPro" id="IPR016035">
    <property type="entry name" value="Acyl_Trfase/lysoPLipase"/>
</dbReference>
<feature type="domain" description="Lipoyl-binding" evidence="5">
    <location>
        <begin position="310"/>
        <end position="391"/>
    </location>
</feature>
<dbReference type="InterPro" id="IPR011053">
    <property type="entry name" value="Single_hybrid_motif"/>
</dbReference>
<evidence type="ECO:0000256" key="1">
    <source>
        <dbReference type="ARBA" id="ARBA00013258"/>
    </source>
</evidence>
<dbReference type="SMART" id="SM00827">
    <property type="entry name" value="PKS_AT"/>
    <property type="match status" value="1"/>
</dbReference>
<dbReference type="PANTHER" id="PTHR42681">
    <property type="entry name" value="MALONYL-COA-ACYL CARRIER PROTEIN TRANSACYLASE, MITOCHONDRIAL"/>
    <property type="match status" value="1"/>
</dbReference>
<proteinExistence type="predicted"/>
<dbReference type="InterPro" id="IPR050858">
    <property type="entry name" value="Mal-CoA-ACP_Trans/PKS_FabD"/>
</dbReference>
<comment type="catalytic activity">
    <reaction evidence="4">
        <text>holo-[ACP] + malonyl-CoA = malonyl-[ACP] + CoA</text>
        <dbReference type="Rhea" id="RHEA:41792"/>
        <dbReference type="Rhea" id="RHEA-COMP:9623"/>
        <dbReference type="Rhea" id="RHEA-COMP:9685"/>
        <dbReference type="ChEBI" id="CHEBI:57287"/>
        <dbReference type="ChEBI" id="CHEBI:57384"/>
        <dbReference type="ChEBI" id="CHEBI:64479"/>
        <dbReference type="ChEBI" id="CHEBI:78449"/>
        <dbReference type="EC" id="2.3.1.39"/>
    </reaction>
</comment>
<gene>
    <name evidence="6" type="ORF">GCM10009741_04380</name>
</gene>
<dbReference type="InterPro" id="IPR016036">
    <property type="entry name" value="Malonyl_transacylase_ACP-bd"/>
</dbReference>
<dbReference type="InterPro" id="IPR000089">
    <property type="entry name" value="Biotin_lipoyl"/>
</dbReference>
<name>A0ABN2A3Q1_9ACTN</name>
<dbReference type="InterPro" id="IPR014043">
    <property type="entry name" value="Acyl_transferase_dom"/>
</dbReference>
<evidence type="ECO:0000313" key="6">
    <source>
        <dbReference type="EMBL" id="GAA1510439.1"/>
    </source>
</evidence>
<dbReference type="Gene3D" id="3.40.366.10">
    <property type="entry name" value="Malonyl-Coenzyme A Acyl Carrier Protein, domain 2"/>
    <property type="match status" value="1"/>
</dbReference>
<organism evidence="6 7">
    <name type="scientific">Kribbella lupini</name>
    <dbReference type="NCBI Taxonomy" id="291602"/>
    <lineage>
        <taxon>Bacteria</taxon>
        <taxon>Bacillati</taxon>
        <taxon>Actinomycetota</taxon>
        <taxon>Actinomycetes</taxon>
        <taxon>Propionibacteriales</taxon>
        <taxon>Kribbellaceae</taxon>
        <taxon>Kribbella</taxon>
    </lineage>
</organism>
<evidence type="ECO:0000256" key="2">
    <source>
        <dbReference type="ARBA" id="ARBA00022679"/>
    </source>
</evidence>
<evidence type="ECO:0000256" key="3">
    <source>
        <dbReference type="ARBA" id="ARBA00023315"/>
    </source>
</evidence>
<dbReference type="Proteomes" id="UP001500363">
    <property type="component" value="Unassembled WGS sequence"/>
</dbReference>
<keyword evidence="7" id="KW-1185">Reference proteome</keyword>
<dbReference type="RefSeq" id="WP_344168458.1">
    <property type="nucleotide sequence ID" value="NZ_BAAANC010000001.1"/>
</dbReference>
<dbReference type="EC" id="2.3.1.39" evidence="1"/>
<reference evidence="6 7" key="1">
    <citation type="journal article" date="2019" name="Int. J. Syst. Evol. Microbiol.">
        <title>The Global Catalogue of Microorganisms (GCM) 10K type strain sequencing project: providing services to taxonomists for standard genome sequencing and annotation.</title>
        <authorList>
            <consortium name="The Broad Institute Genomics Platform"/>
            <consortium name="The Broad Institute Genome Sequencing Center for Infectious Disease"/>
            <person name="Wu L."/>
            <person name="Ma J."/>
        </authorList>
    </citation>
    <scope>NUCLEOTIDE SEQUENCE [LARGE SCALE GENOMIC DNA]</scope>
    <source>
        <strain evidence="6 7">JCM 14303</strain>
    </source>
</reference>
<dbReference type="Gene3D" id="3.30.70.250">
    <property type="entry name" value="Malonyl-CoA ACP transacylase, ACP-binding"/>
    <property type="match status" value="1"/>
</dbReference>
<dbReference type="SUPFAM" id="SSF52151">
    <property type="entry name" value="FabD/lysophospholipase-like"/>
    <property type="match status" value="1"/>
</dbReference>
<dbReference type="Pfam" id="PF00698">
    <property type="entry name" value="Acyl_transf_1"/>
    <property type="match status" value="1"/>
</dbReference>
<dbReference type="Pfam" id="PF00364">
    <property type="entry name" value="Biotin_lipoyl"/>
    <property type="match status" value="1"/>
</dbReference>
<dbReference type="SUPFAM" id="SSF55048">
    <property type="entry name" value="Probable ACP-binding domain of malonyl-CoA ACP transacylase"/>
    <property type="match status" value="1"/>
</dbReference>
<dbReference type="CDD" id="cd06850">
    <property type="entry name" value="biotinyl_domain"/>
    <property type="match status" value="1"/>
</dbReference>
<evidence type="ECO:0000313" key="7">
    <source>
        <dbReference type="Proteomes" id="UP001500363"/>
    </source>
</evidence>